<feature type="compositionally biased region" description="Low complexity" evidence="5">
    <location>
        <begin position="288"/>
        <end position="304"/>
    </location>
</feature>
<evidence type="ECO:0000256" key="1">
    <source>
        <dbReference type="ARBA" id="ARBA00022723"/>
    </source>
</evidence>
<feature type="compositionally biased region" description="Polar residues" evidence="5">
    <location>
        <begin position="765"/>
        <end position="774"/>
    </location>
</feature>
<sequence length="923" mass="100344">MQLLRVHFHPTSTCDVCLDPYSWDETSLKQPYAIPCGHIYCRACLESVQPECCPLCRQRYRRDSIKKLHMDPPPNDNENAIVQKLIMAWDDEVEVVNVLEEVDRWLDRTEVSFYIAGPELILTIFKSAALQQLKKTQAEFQKLKARKSDDKFRIRKLESSLTHLQRSTVNDRDLGLAMEASYHTTIEGLETMLAQSQSEVQSLRNKLARLEFNNPRKDKGKGKARDNNYTPENDALRRNPLPAPPAAIPLERYATLAGDTRSSSAEAEQVAAAIEASLYDRRGRDGYSSDIGPSSSGAGPSRARTNGVHTNGHGHMDHSQHYYEPPQPHPLASSMSRPRRSSRPEALPIVLDAAVSQAQQHASRSSPSRRNKIVPGAVDEDKVYVAPPVSNLIGSYTTYVNEYAALPGPATAPVEDSHRRRHRHKSKSKSRSHRREERPERREEIAGVTGLGLIDESAEERRRDDPKTAFVNGYVEGLNSGFEYGAARGVGYAPASAPIPRGRSNAAPEPAIPSAPVAPHEAPGPRPQSSRRNTTQNVSVEGLADRLRGLMEDPSASRPQVVATAADNRASTVSNEIATWGTVTSASSRRQSNASDVFANLRSFPTHGRQSSRSSITSEIPVGDPRAFLPVVPPTAAAENGPSRSDGRNEAFGAAIVDPMSAVPLNSLPGMANSYPQPNSSGVIYHTNSETPVASAPSRTVHRRADQSAGPASNTRPANHRLSSVPASQTGDINDHRNNRHTRDNRPQPLRMESMPFPGVPAPAPTTNSTNNHGHGQAPYPNGLGTSAYTSNNPLPTLPNFGFDPVSQGSAPPRPPLHEVVSAPAVPHASHASRAGSGPSQTSNLHNNYGGHNSMTPVARDVDANALGLELDSGEEEEMNNRNGYGYGYDSIPAFAAPTPRASHGLFLRSFSYDPTEGDTLYR</sequence>
<dbReference type="Pfam" id="PF14634">
    <property type="entry name" value="zf-RING_5"/>
    <property type="match status" value="1"/>
</dbReference>
<dbReference type="SMART" id="SM00184">
    <property type="entry name" value="RING"/>
    <property type="match status" value="1"/>
</dbReference>
<proteinExistence type="predicted"/>
<feature type="compositionally biased region" description="Basic residues" evidence="5">
    <location>
        <begin position="419"/>
        <end position="433"/>
    </location>
</feature>
<evidence type="ECO:0000313" key="8">
    <source>
        <dbReference type="Proteomes" id="UP000053593"/>
    </source>
</evidence>
<feature type="compositionally biased region" description="Polar residues" evidence="5">
    <location>
        <begin position="784"/>
        <end position="795"/>
    </location>
</feature>
<dbReference type="Gene3D" id="3.30.40.10">
    <property type="entry name" value="Zinc/RING finger domain, C3HC4 (zinc finger)"/>
    <property type="match status" value="1"/>
</dbReference>
<name>A0A0D0BQC0_9AGAR</name>
<dbReference type="InterPro" id="IPR001841">
    <property type="entry name" value="Znf_RING"/>
</dbReference>
<dbReference type="InterPro" id="IPR017907">
    <property type="entry name" value="Znf_RING_CS"/>
</dbReference>
<feature type="compositionally biased region" description="Basic and acidic residues" evidence="5">
    <location>
        <begin position="214"/>
        <end position="226"/>
    </location>
</feature>
<feature type="region of interest" description="Disordered" evidence="5">
    <location>
        <begin position="409"/>
        <end position="465"/>
    </location>
</feature>
<evidence type="ECO:0000313" key="7">
    <source>
        <dbReference type="EMBL" id="KIK57311.1"/>
    </source>
</evidence>
<protein>
    <recommendedName>
        <fullName evidence="6">RING-type domain-containing protein</fullName>
    </recommendedName>
</protein>
<feature type="compositionally biased region" description="Low complexity" evidence="5">
    <location>
        <begin position="820"/>
        <end position="833"/>
    </location>
</feature>
<organism evidence="7 8">
    <name type="scientific">Collybiopsis luxurians FD-317 M1</name>
    <dbReference type="NCBI Taxonomy" id="944289"/>
    <lineage>
        <taxon>Eukaryota</taxon>
        <taxon>Fungi</taxon>
        <taxon>Dikarya</taxon>
        <taxon>Basidiomycota</taxon>
        <taxon>Agaricomycotina</taxon>
        <taxon>Agaricomycetes</taxon>
        <taxon>Agaricomycetidae</taxon>
        <taxon>Agaricales</taxon>
        <taxon>Marasmiineae</taxon>
        <taxon>Omphalotaceae</taxon>
        <taxon>Collybiopsis</taxon>
        <taxon>Collybiopsis luxurians</taxon>
    </lineage>
</organism>
<feature type="compositionally biased region" description="Polar residues" evidence="5">
    <location>
        <begin position="527"/>
        <end position="538"/>
    </location>
</feature>
<feature type="compositionally biased region" description="Basic and acidic residues" evidence="5">
    <location>
        <begin position="434"/>
        <end position="445"/>
    </location>
</feature>
<dbReference type="GO" id="GO:0008270">
    <property type="term" value="F:zinc ion binding"/>
    <property type="evidence" value="ECO:0007669"/>
    <property type="project" value="UniProtKB-KW"/>
</dbReference>
<dbReference type="AlphaFoldDB" id="A0A0D0BQC0"/>
<evidence type="ECO:0000256" key="5">
    <source>
        <dbReference type="SAM" id="MobiDB-lite"/>
    </source>
</evidence>
<evidence type="ECO:0000256" key="3">
    <source>
        <dbReference type="ARBA" id="ARBA00022833"/>
    </source>
</evidence>
<feature type="compositionally biased region" description="Polar residues" evidence="5">
    <location>
        <begin position="710"/>
        <end position="732"/>
    </location>
</feature>
<reference evidence="7 8" key="1">
    <citation type="submission" date="2014-04" db="EMBL/GenBank/DDBJ databases">
        <title>Evolutionary Origins and Diversification of the Mycorrhizal Mutualists.</title>
        <authorList>
            <consortium name="DOE Joint Genome Institute"/>
            <consortium name="Mycorrhizal Genomics Consortium"/>
            <person name="Kohler A."/>
            <person name="Kuo A."/>
            <person name="Nagy L.G."/>
            <person name="Floudas D."/>
            <person name="Copeland A."/>
            <person name="Barry K.W."/>
            <person name="Cichocki N."/>
            <person name="Veneault-Fourrey C."/>
            <person name="LaButti K."/>
            <person name="Lindquist E.A."/>
            <person name="Lipzen A."/>
            <person name="Lundell T."/>
            <person name="Morin E."/>
            <person name="Murat C."/>
            <person name="Riley R."/>
            <person name="Ohm R."/>
            <person name="Sun H."/>
            <person name="Tunlid A."/>
            <person name="Henrissat B."/>
            <person name="Grigoriev I.V."/>
            <person name="Hibbett D.S."/>
            <person name="Martin F."/>
        </authorList>
    </citation>
    <scope>NUCLEOTIDE SEQUENCE [LARGE SCALE GENOMIC DNA]</scope>
    <source>
        <strain evidence="7 8">FD-317 M1</strain>
    </source>
</reference>
<dbReference type="OrthoDB" id="3044238at2759"/>
<evidence type="ECO:0000256" key="4">
    <source>
        <dbReference type="PROSITE-ProRule" id="PRU00175"/>
    </source>
</evidence>
<keyword evidence="8" id="KW-1185">Reference proteome</keyword>
<keyword evidence="2 4" id="KW-0863">Zinc-finger</keyword>
<feature type="region of interest" description="Disordered" evidence="5">
    <location>
        <begin position="604"/>
        <end position="625"/>
    </location>
</feature>
<dbReference type="PROSITE" id="PS00518">
    <property type="entry name" value="ZF_RING_1"/>
    <property type="match status" value="1"/>
</dbReference>
<evidence type="ECO:0000259" key="6">
    <source>
        <dbReference type="PROSITE" id="PS50089"/>
    </source>
</evidence>
<feature type="region of interest" description="Disordered" evidence="5">
    <location>
        <begin position="679"/>
        <end position="857"/>
    </location>
</feature>
<feature type="compositionally biased region" description="Basic and acidic residues" evidence="5">
    <location>
        <begin position="733"/>
        <end position="746"/>
    </location>
</feature>
<keyword evidence="1" id="KW-0479">Metal-binding</keyword>
<dbReference type="InterPro" id="IPR013083">
    <property type="entry name" value="Znf_RING/FYVE/PHD"/>
</dbReference>
<dbReference type="SUPFAM" id="SSF57850">
    <property type="entry name" value="RING/U-box"/>
    <property type="match status" value="1"/>
</dbReference>
<feature type="compositionally biased region" description="Polar residues" evidence="5">
    <location>
        <begin position="608"/>
        <end position="618"/>
    </location>
</feature>
<dbReference type="Proteomes" id="UP000053593">
    <property type="component" value="Unassembled WGS sequence"/>
</dbReference>
<feature type="region of interest" description="Disordered" evidence="5">
    <location>
        <begin position="501"/>
        <end position="538"/>
    </location>
</feature>
<dbReference type="EMBL" id="KN834791">
    <property type="protein sequence ID" value="KIK57311.1"/>
    <property type="molecule type" value="Genomic_DNA"/>
</dbReference>
<feature type="region of interest" description="Disordered" evidence="5">
    <location>
        <begin position="283"/>
        <end position="343"/>
    </location>
</feature>
<evidence type="ECO:0000256" key="2">
    <source>
        <dbReference type="ARBA" id="ARBA00022771"/>
    </source>
</evidence>
<feature type="compositionally biased region" description="Polar residues" evidence="5">
    <location>
        <begin position="679"/>
        <end position="692"/>
    </location>
</feature>
<feature type="region of interest" description="Disordered" evidence="5">
    <location>
        <begin position="211"/>
        <end position="246"/>
    </location>
</feature>
<gene>
    <name evidence="7" type="ORF">GYMLUDRAFT_754114</name>
</gene>
<dbReference type="HOGENOM" id="CLU_316177_0_0_1"/>
<keyword evidence="3" id="KW-0862">Zinc</keyword>
<feature type="domain" description="RING-type" evidence="6">
    <location>
        <begin position="14"/>
        <end position="57"/>
    </location>
</feature>
<feature type="compositionally biased region" description="Polar residues" evidence="5">
    <location>
        <begin position="838"/>
        <end position="856"/>
    </location>
</feature>
<dbReference type="PROSITE" id="PS50089">
    <property type="entry name" value="ZF_RING_2"/>
    <property type="match status" value="1"/>
</dbReference>
<accession>A0A0D0BQC0</accession>